<protein>
    <submittedName>
        <fullName evidence="1">Uncharacterized protein</fullName>
    </submittedName>
</protein>
<evidence type="ECO:0000313" key="2">
    <source>
        <dbReference type="Proteomes" id="UP000604046"/>
    </source>
</evidence>
<keyword evidence="2" id="KW-1185">Reference proteome</keyword>
<accession>A0A812I6A7</accession>
<dbReference type="AlphaFoldDB" id="A0A812I6A7"/>
<name>A0A812I6A7_9DINO</name>
<organism evidence="1 2">
    <name type="scientific">Symbiodinium natans</name>
    <dbReference type="NCBI Taxonomy" id="878477"/>
    <lineage>
        <taxon>Eukaryota</taxon>
        <taxon>Sar</taxon>
        <taxon>Alveolata</taxon>
        <taxon>Dinophyceae</taxon>
        <taxon>Suessiales</taxon>
        <taxon>Symbiodiniaceae</taxon>
        <taxon>Symbiodinium</taxon>
    </lineage>
</organism>
<evidence type="ECO:0000313" key="1">
    <source>
        <dbReference type="EMBL" id="CAE6972248.1"/>
    </source>
</evidence>
<proteinExistence type="predicted"/>
<sequence>MAASPEFFLQALQLQQLQALQALQGGFPLTATPGVTDAASALNPAALATLPGALPLAVPAPVSAQDPLALAATPLGKVVVVLW</sequence>
<reference evidence="1" key="1">
    <citation type="submission" date="2021-02" db="EMBL/GenBank/DDBJ databases">
        <authorList>
            <person name="Dougan E. K."/>
            <person name="Rhodes N."/>
            <person name="Thang M."/>
            <person name="Chan C."/>
        </authorList>
    </citation>
    <scope>NUCLEOTIDE SEQUENCE</scope>
</reference>
<dbReference type="Proteomes" id="UP000604046">
    <property type="component" value="Unassembled WGS sequence"/>
</dbReference>
<comment type="caution">
    <text evidence="1">The sequence shown here is derived from an EMBL/GenBank/DDBJ whole genome shotgun (WGS) entry which is preliminary data.</text>
</comment>
<dbReference type="EMBL" id="CAJNDS010000159">
    <property type="protein sequence ID" value="CAE6972248.1"/>
    <property type="molecule type" value="Genomic_DNA"/>
</dbReference>
<gene>
    <name evidence="1" type="ORF">SNAT2548_LOCUS2687</name>
</gene>